<comment type="caution">
    <text evidence="1">The sequence shown here is derived from an EMBL/GenBank/DDBJ whole genome shotgun (WGS) entry which is preliminary data.</text>
</comment>
<reference evidence="1 2" key="1">
    <citation type="submission" date="2020-02" db="EMBL/GenBank/DDBJ databases">
        <title>Balneolaceae bacterium YR4-1, complete genome.</title>
        <authorList>
            <person name="Li Y."/>
            <person name="Wu S."/>
        </authorList>
    </citation>
    <scope>NUCLEOTIDE SEQUENCE [LARGE SCALE GENOMIC DNA]</scope>
    <source>
        <strain evidence="1 2">YR4-1</strain>
    </source>
</reference>
<name>A0A6M1SMB0_9BACT</name>
<evidence type="ECO:0000313" key="1">
    <source>
        <dbReference type="EMBL" id="NGP76471.1"/>
    </source>
</evidence>
<protein>
    <submittedName>
        <fullName evidence="1">Uncharacterized protein</fullName>
    </submittedName>
</protein>
<sequence length="195" mass="22654">MVKHIFFILLMIAGGYYFWNTRPVVHGPGEVTPNEPLQEQAYGVKKIDFKDLKLSPFAKIDLEARVLSKKKYYEDREATFAPYDIVLGWGPMSDERNLEQILIKQSDRYYYWEMIQPSIGIQEIRTHTANIRFITPDKEISDRLANLRIGQVIQVKGYLVDVKSTQGWTIKSSSKRTDSGKEGTEIIWINDFNIM</sequence>
<dbReference type="Proteomes" id="UP000473278">
    <property type="component" value="Unassembled WGS sequence"/>
</dbReference>
<gene>
    <name evidence="1" type="ORF">G3570_07495</name>
</gene>
<keyword evidence="2" id="KW-1185">Reference proteome</keyword>
<proteinExistence type="predicted"/>
<dbReference type="AlphaFoldDB" id="A0A6M1SMB0"/>
<evidence type="ECO:0000313" key="2">
    <source>
        <dbReference type="Proteomes" id="UP000473278"/>
    </source>
</evidence>
<organism evidence="1 2">
    <name type="scientific">Halalkalibaculum roseum</name>
    <dbReference type="NCBI Taxonomy" id="2709311"/>
    <lineage>
        <taxon>Bacteria</taxon>
        <taxon>Pseudomonadati</taxon>
        <taxon>Balneolota</taxon>
        <taxon>Balneolia</taxon>
        <taxon>Balneolales</taxon>
        <taxon>Balneolaceae</taxon>
        <taxon>Halalkalibaculum</taxon>
    </lineage>
</organism>
<accession>A0A6M1SMB0</accession>
<dbReference type="RefSeq" id="WP_165140845.1">
    <property type="nucleotide sequence ID" value="NZ_JAALLT010000002.1"/>
</dbReference>
<dbReference type="EMBL" id="JAALLT010000002">
    <property type="protein sequence ID" value="NGP76471.1"/>
    <property type="molecule type" value="Genomic_DNA"/>
</dbReference>